<evidence type="ECO:0000313" key="2">
    <source>
        <dbReference type="EMBL" id="ABT16168.1"/>
    </source>
</evidence>
<sequence>MHLEVCVNCKHVVVGIHDARLLVLRYPALEEVGLALEGNELHEVKGVLGAKLLGVTECCENAVSHELDVLAHQVRVHANHAAGDGVANEVLFVGDRFLDDALYHVKGQLVLELRIQELSKLLVEALVAADELVGQTQTGHEPPVAQPENGAERPGEQKTLHAHPGDEALCEGAVARKVFRGPRCLLSHGRDRLDSLEELVTLGLVLNKSIKEQGVLLAVDALIVPLVSVEHTCRGVRDFLGKVVVQVLHHHAIAACKEAEDVLDEVALIIVQFFTPVYHILVELDLLHGPESGNGLLVHLENVGVPDGERRVLACTDVSEEGLNVGGHRYLLAILFARCLYTACRYARKKHLSKIACIFNESARIVCRRWGHNARPPWIRQASSLCGIRKGRGRVPRGQREASPRGCERI</sequence>
<proteinExistence type="predicted"/>
<reference evidence="2 3" key="1">
    <citation type="submission" date="2006-09" db="EMBL/GenBank/DDBJ databases">
        <title>Sequence and annotation of the 288-kb ATCV-1 virus that infects an endosymbiotic Chlorella strain of the heliozoon Acanthocystis turfacea.</title>
        <authorList>
            <person name="Fitzgerald L.A."/>
            <person name="Graves M.V."/>
            <person name="Li X."/>
            <person name="Pfitzner A.J.P."/>
            <person name="Hartigan J."/>
            <person name="Van Etten J.L."/>
        </authorList>
    </citation>
    <scope>NUCLEOTIDE SEQUENCE [LARGE SCALE GENOMIC DNA]</scope>
    <source>
        <strain evidence="2 3">ATCV-1</strain>
    </source>
</reference>
<dbReference type="KEGG" id="vg:5470759"/>
<evidence type="ECO:0000313" key="3">
    <source>
        <dbReference type="Proteomes" id="UP000202420"/>
    </source>
</evidence>
<gene>
    <name evidence="2" type="primary">z034R</name>
    <name evidence="2" type="ORF">ATCV1_z034R</name>
</gene>
<evidence type="ECO:0000256" key="1">
    <source>
        <dbReference type="SAM" id="MobiDB-lite"/>
    </source>
</evidence>
<feature type="region of interest" description="Disordered" evidence="1">
    <location>
        <begin position="136"/>
        <end position="162"/>
    </location>
</feature>
<keyword evidence="3" id="KW-1185">Reference proteome</keyword>
<dbReference type="Proteomes" id="UP000202420">
    <property type="component" value="Segment"/>
</dbReference>
<dbReference type="EMBL" id="EF101928">
    <property type="protein sequence ID" value="ABT16168.1"/>
    <property type="molecule type" value="Genomic_DNA"/>
</dbReference>
<protein>
    <submittedName>
        <fullName evidence="2">Uncharacterized protein z034R</fullName>
    </submittedName>
</protein>
<name>A7K7Z4_9PHYC</name>
<accession>A7K7Z4</accession>
<dbReference type="RefSeq" id="YP_001426515.1">
    <property type="nucleotide sequence ID" value="NC_008724.1"/>
</dbReference>
<organism evidence="2 3">
    <name type="scientific">Chlorovirus heliozoae</name>
    <dbReference type="NCBI Taxonomy" id="322019"/>
    <lineage>
        <taxon>Viruses</taxon>
        <taxon>Varidnaviria</taxon>
        <taxon>Bamfordvirae</taxon>
        <taxon>Nucleocytoviricota</taxon>
        <taxon>Megaviricetes</taxon>
        <taxon>Algavirales</taxon>
        <taxon>Phycodnaviridae</taxon>
        <taxon>Chlorovirus</taxon>
    </lineage>
</organism>
<dbReference type="GeneID" id="5470759"/>
<feature type="compositionally biased region" description="Basic and acidic residues" evidence="1">
    <location>
        <begin position="150"/>
        <end position="162"/>
    </location>
</feature>